<dbReference type="NCBIfam" id="NF009793">
    <property type="entry name" value="PRK13285.1-1"/>
    <property type="match status" value="1"/>
</dbReference>
<keyword evidence="5" id="KW-0282">Flagellum</keyword>
<keyword evidence="1 4" id="KW-0963">Cytoplasm</keyword>
<dbReference type="OrthoDB" id="9801235at2"/>
<dbReference type="GO" id="GO:0006417">
    <property type="term" value="P:regulation of translation"/>
    <property type="evidence" value="ECO:0007669"/>
    <property type="project" value="UniProtKB-KW"/>
</dbReference>
<keyword evidence="4" id="KW-0143">Chaperone</keyword>
<comment type="caution">
    <text evidence="5">The sequence shown here is derived from an EMBL/GenBank/DDBJ whole genome shotgun (WGS) entry which is preliminary data.</text>
</comment>
<evidence type="ECO:0000313" key="5">
    <source>
        <dbReference type="EMBL" id="RED83994.1"/>
    </source>
</evidence>
<evidence type="ECO:0000256" key="3">
    <source>
        <dbReference type="ARBA" id="ARBA00022845"/>
    </source>
</evidence>
<comment type="similarity">
    <text evidence="4">Belongs to the FliW family.</text>
</comment>
<reference evidence="5 6" key="1">
    <citation type="submission" date="2018-07" db="EMBL/GenBank/DDBJ databases">
        <title>Genomic Encyclopedia of Type Strains, Phase III (KMG-III): the genomes of soil and plant-associated and newly described type strains.</title>
        <authorList>
            <person name="Whitman W."/>
        </authorList>
    </citation>
    <scope>NUCLEOTIDE SEQUENCE [LARGE SCALE GENOMIC DNA]</scope>
    <source>
        <strain evidence="5 6">CECT 7287</strain>
    </source>
</reference>
<protein>
    <recommendedName>
        <fullName evidence="4">Flagellar assembly factor FliW</fullName>
    </recommendedName>
</protein>
<dbReference type="EMBL" id="QRDZ01000007">
    <property type="protein sequence ID" value="RED83994.1"/>
    <property type="molecule type" value="Genomic_DNA"/>
</dbReference>
<dbReference type="GO" id="GO:0005737">
    <property type="term" value="C:cytoplasm"/>
    <property type="evidence" value="ECO:0007669"/>
    <property type="project" value="UniProtKB-SubCell"/>
</dbReference>
<evidence type="ECO:0000256" key="4">
    <source>
        <dbReference type="HAMAP-Rule" id="MF_01185"/>
    </source>
</evidence>
<keyword evidence="2 4" id="KW-1005">Bacterial flagellum biogenesis</keyword>
<dbReference type="AlphaFoldDB" id="A0A3D9KBT8"/>
<dbReference type="Pfam" id="PF02623">
    <property type="entry name" value="FliW"/>
    <property type="match status" value="1"/>
</dbReference>
<evidence type="ECO:0000256" key="2">
    <source>
        <dbReference type="ARBA" id="ARBA00022795"/>
    </source>
</evidence>
<dbReference type="PANTHER" id="PTHR39190:SF1">
    <property type="entry name" value="FLAGELLAR ASSEMBLY FACTOR FLIW"/>
    <property type="match status" value="1"/>
</dbReference>
<dbReference type="InterPro" id="IPR003775">
    <property type="entry name" value="Flagellar_assembly_factor_FliW"/>
</dbReference>
<gene>
    <name evidence="4" type="primary">fliW</name>
    <name evidence="5" type="ORF">DFP98_107102</name>
</gene>
<comment type="function">
    <text evidence="4">Acts as an anti-CsrA protein, binds CsrA and prevents it from repressing translation of its target genes, one of which is flagellin. Binds to flagellin and participates in the assembly of the flagellum.</text>
</comment>
<sequence>MSAEAKTDNVESLRIHFKEGLPGFEACKAFNLLENESNKPFGTLQSTDQETISFVVVDPFLFFKDYEFDLAETSCQELQIRQAEDLLIRSIVSIRGEAGEASVNLVAPIVVNRTNREGRQVILTNTQYSTRHRLFEPSEGR</sequence>
<evidence type="ECO:0000313" key="6">
    <source>
        <dbReference type="Proteomes" id="UP000256977"/>
    </source>
</evidence>
<keyword evidence="5" id="KW-0969">Cilium</keyword>
<dbReference type="InterPro" id="IPR024046">
    <property type="entry name" value="Flagellar_assmbl_FliW_dom_sf"/>
</dbReference>
<comment type="subunit">
    <text evidence="4">Interacts with translational regulator CsrA and flagellin(s).</text>
</comment>
<dbReference type="RefSeq" id="WP_116060628.1">
    <property type="nucleotide sequence ID" value="NZ_QRDZ01000007.1"/>
</dbReference>
<keyword evidence="5" id="KW-0966">Cell projection</keyword>
<dbReference type="SUPFAM" id="SSF141457">
    <property type="entry name" value="BH3618-like"/>
    <property type="match status" value="1"/>
</dbReference>
<keyword evidence="3 4" id="KW-0810">Translation regulation</keyword>
<dbReference type="PANTHER" id="PTHR39190">
    <property type="entry name" value="FLAGELLAR ASSEMBLY FACTOR FLIW"/>
    <property type="match status" value="1"/>
</dbReference>
<keyword evidence="6" id="KW-1185">Reference proteome</keyword>
<dbReference type="Proteomes" id="UP000256977">
    <property type="component" value="Unassembled WGS sequence"/>
</dbReference>
<dbReference type="GO" id="GO:0044780">
    <property type="term" value="P:bacterial-type flagellum assembly"/>
    <property type="evidence" value="ECO:0007669"/>
    <property type="project" value="UniProtKB-UniRule"/>
</dbReference>
<evidence type="ECO:0000256" key="1">
    <source>
        <dbReference type="ARBA" id="ARBA00022490"/>
    </source>
</evidence>
<comment type="subcellular location">
    <subcellularLocation>
        <location evidence="4">Cytoplasm</location>
    </subcellularLocation>
</comment>
<organism evidence="5 6">
    <name type="scientific">Cohnella phaseoli</name>
    <dbReference type="NCBI Taxonomy" id="456490"/>
    <lineage>
        <taxon>Bacteria</taxon>
        <taxon>Bacillati</taxon>
        <taxon>Bacillota</taxon>
        <taxon>Bacilli</taxon>
        <taxon>Bacillales</taxon>
        <taxon>Paenibacillaceae</taxon>
        <taxon>Cohnella</taxon>
    </lineage>
</organism>
<accession>A0A3D9KBT8</accession>
<dbReference type="HAMAP" id="MF_01185">
    <property type="entry name" value="FliW"/>
    <property type="match status" value="1"/>
</dbReference>
<dbReference type="Gene3D" id="2.30.290.10">
    <property type="entry name" value="BH3618-like"/>
    <property type="match status" value="1"/>
</dbReference>
<proteinExistence type="inferred from homology"/>
<name>A0A3D9KBT8_9BACL</name>